<organism evidence="1 2">
    <name type="scientific">Paramagnetospirillum caucaseum</name>
    <dbReference type="NCBI Taxonomy" id="1244869"/>
    <lineage>
        <taxon>Bacteria</taxon>
        <taxon>Pseudomonadati</taxon>
        <taxon>Pseudomonadota</taxon>
        <taxon>Alphaproteobacteria</taxon>
        <taxon>Rhodospirillales</taxon>
        <taxon>Magnetospirillaceae</taxon>
        <taxon>Paramagnetospirillum</taxon>
    </lineage>
</organism>
<reference evidence="1 2" key="1">
    <citation type="journal article" date="2014" name="Genome Announc.">
        <title>Draft Genome Sequence of Magnetospirillum sp. Strain SO-1, a Freshwater Magnetotactic Bacterium Isolated from the Ol'khovka River, Russia.</title>
        <authorList>
            <person name="Grouzdev D.S."/>
            <person name="Dziuba M.V."/>
            <person name="Sukhacheva M.S."/>
            <person name="Mardanov A.V."/>
            <person name="Beletskiy A.V."/>
            <person name="Kuznetsov B.B."/>
            <person name="Skryabin K.G."/>
        </authorList>
    </citation>
    <scope>NUCLEOTIDE SEQUENCE [LARGE SCALE GENOMIC DNA]</scope>
    <source>
        <strain evidence="1 2">SO-1</strain>
    </source>
</reference>
<dbReference type="AlphaFoldDB" id="M3AA84"/>
<name>M3AA84_9PROT</name>
<evidence type="ECO:0000313" key="1">
    <source>
        <dbReference type="EMBL" id="EME69414.1"/>
    </source>
</evidence>
<dbReference type="STRING" id="1244869.H261_13599"/>
<dbReference type="EMBL" id="AONQ01000035">
    <property type="protein sequence ID" value="EME69414.1"/>
    <property type="molecule type" value="Genomic_DNA"/>
</dbReference>
<dbReference type="Proteomes" id="UP000011744">
    <property type="component" value="Unassembled WGS sequence"/>
</dbReference>
<proteinExistence type="predicted"/>
<accession>M3AA84</accession>
<protein>
    <submittedName>
        <fullName evidence="1">Uncharacterized protein</fullName>
    </submittedName>
</protein>
<keyword evidence="2" id="KW-1185">Reference proteome</keyword>
<evidence type="ECO:0000313" key="2">
    <source>
        <dbReference type="Proteomes" id="UP000011744"/>
    </source>
</evidence>
<comment type="caution">
    <text evidence="1">The sequence shown here is derived from an EMBL/GenBank/DDBJ whole genome shotgun (WGS) entry which is preliminary data.</text>
</comment>
<gene>
    <name evidence="1" type="ORF">H261_13599</name>
</gene>
<sequence length="35" mass="3705">MVVAHYAVRAPNGGFMGDVACLDEVLARRDGMPVS</sequence>